<dbReference type="EMBL" id="CAACVG010005693">
    <property type="protein sequence ID" value="VEN39539.1"/>
    <property type="molecule type" value="Genomic_DNA"/>
</dbReference>
<keyword evidence="1" id="KW-1133">Transmembrane helix</keyword>
<keyword evidence="1" id="KW-0472">Membrane</keyword>
<accession>A0A653BVE7</accession>
<proteinExistence type="predicted"/>
<evidence type="ECO:0000313" key="2">
    <source>
        <dbReference type="EMBL" id="VEN39539.1"/>
    </source>
</evidence>
<keyword evidence="1" id="KW-0812">Transmembrane</keyword>
<feature type="transmembrane region" description="Helical" evidence="1">
    <location>
        <begin position="36"/>
        <end position="58"/>
    </location>
</feature>
<organism evidence="2 3">
    <name type="scientific">Callosobruchus maculatus</name>
    <name type="common">Southern cowpea weevil</name>
    <name type="synonym">Pulse bruchid</name>
    <dbReference type="NCBI Taxonomy" id="64391"/>
    <lineage>
        <taxon>Eukaryota</taxon>
        <taxon>Metazoa</taxon>
        <taxon>Ecdysozoa</taxon>
        <taxon>Arthropoda</taxon>
        <taxon>Hexapoda</taxon>
        <taxon>Insecta</taxon>
        <taxon>Pterygota</taxon>
        <taxon>Neoptera</taxon>
        <taxon>Endopterygota</taxon>
        <taxon>Coleoptera</taxon>
        <taxon>Polyphaga</taxon>
        <taxon>Cucujiformia</taxon>
        <taxon>Chrysomeloidea</taxon>
        <taxon>Chrysomelidae</taxon>
        <taxon>Bruchinae</taxon>
        <taxon>Bruchini</taxon>
        <taxon>Callosobruchus</taxon>
    </lineage>
</organism>
<sequence>MVRSIFAIRICGQWKILMLFVDLISNKHSRYMSGLAWSMVCLLDLLFYHLGWMAYSIWNLCKTLCQHYWKIFL</sequence>
<keyword evidence="3" id="KW-1185">Reference proteome</keyword>
<evidence type="ECO:0000256" key="1">
    <source>
        <dbReference type="SAM" id="Phobius"/>
    </source>
</evidence>
<evidence type="ECO:0000313" key="3">
    <source>
        <dbReference type="Proteomes" id="UP000410492"/>
    </source>
</evidence>
<protein>
    <submittedName>
        <fullName evidence="2">Uncharacterized protein</fullName>
    </submittedName>
</protein>
<gene>
    <name evidence="2" type="ORF">CALMAC_LOCUS4042</name>
</gene>
<dbReference type="AlphaFoldDB" id="A0A653BVE7"/>
<dbReference type="Proteomes" id="UP000410492">
    <property type="component" value="Unassembled WGS sequence"/>
</dbReference>
<reference evidence="2 3" key="1">
    <citation type="submission" date="2019-01" db="EMBL/GenBank/DDBJ databases">
        <authorList>
            <person name="Sayadi A."/>
        </authorList>
    </citation>
    <scope>NUCLEOTIDE SEQUENCE [LARGE SCALE GENOMIC DNA]</scope>
</reference>
<name>A0A653BVE7_CALMS</name>